<gene>
    <name evidence="2" type="ORF">BGZ65_006278</name>
</gene>
<feature type="compositionally biased region" description="Low complexity" evidence="1">
    <location>
        <begin position="342"/>
        <end position="355"/>
    </location>
</feature>
<feature type="region of interest" description="Disordered" evidence="1">
    <location>
        <begin position="175"/>
        <end position="390"/>
    </location>
</feature>
<dbReference type="OrthoDB" id="2447027at2759"/>
<feature type="compositionally biased region" description="Polar residues" evidence="1">
    <location>
        <begin position="239"/>
        <end position="255"/>
    </location>
</feature>
<keyword evidence="3" id="KW-1185">Reference proteome</keyword>
<dbReference type="EMBL" id="JAAAHW010010251">
    <property type="protein sequence ID" value="KAF9928429.1"/>
    <property type="molecule type" value="Genomic_DNA"/>
</dbReference>
<feature type="compositionally biased region" description="Low complexity" evidence="1">
    <location>
        <begin position="311"/>
        <end position="331"/>
    </location>
</feature>
<feature type="compositionally biased region" description="Basic and acidic residues" evidence="1">
    <location>
        <begin position="332"/>
        <end position="341"/>
    </location>
</feature>
<evidence type="ECO:0000313" key="3">
    <source>
        <dbReference type="Proteomes" id="UP000749646"/>
    </source>
</evidence>
<dbReference type="AlphaFoldDB" id="A0A9P6ILQ7"/>
<feature type="compositionally biased region" description="Low complexity" evidence="1">
    <location>
        <begin position="273"/>
        <end position="285"/>
    </location>
</feature>
<feature type="compositionally biased region" description="Gly residues" evidence="1">
    <location>
        <begin position="145"/>
        <end position="156"/>
    </location>
</feature>
<evidence type="ECO:0000256" key="1">
    <source>
        <dbReference type="SAM" id="MobiDB-lite"/>
    </source>
</evidence>
<feature type="compositionally biased region" description="Polar residues" evidence="1">
    <location>
        <begin position="184"/>
        <end position="213"/>
    </location>
</feature>
<evidence type="ECO:0000313" key="2">
    <source>
        <dbReference type="EMBL" id="KAF9928429.1"/>
    </source>
</evidence>
<accession>A0A9P6ILQ7</accession>
<comment type="caution">
    <text evidence="2">The sequence shown here is derived from an EMBL/GenBank/DDBJ whole genome shotgun (WGS) entry which is preliminary data.</text>
</comment>
<feature type="compositionally biased region" description="Polar residues" evidence="1">
    <location>
        <begin position="57"/>
        <end position="81"/>
    </location>
</feature>
<sequence length="483" mass="53294">FSSKRSSIYGGVGGGIILNGDRHVAPSIEDAGKDLVMLSQDVNNLRDMVYQEPLPPTSTAMGPSLSSNPSLATSARMSTSRRPVMTVTTTGREREEGPLSARISMEGKYRRDTRPQHGRSASFDSIEPNSPKGRSTLPFAMTPVRGGGASGSGSGGILNKVVGRPKPNAAVYTSPSATIDVGSGPSSSQYNKTSPSSSTYRRAGNAVSSQPMRSSRAMLDPEPDYHHHPRDYQQHHRTTSFGASGRSSLHRGSSQPPSPRVKRYTSSEERYHSGSSGQSEEFSGELAYDHGNLYHPEGQGQGQHHYQFHNRQQPPASHHQHHQQQQQQRPYQDVRRQRHQDPQQPQPQQQQQQRQQPPPQPASSQYTPYIRQPHDGSLIHSDCPLSTDGSSGESICPAQIRPKELRLHDNIVESYVLLSNRSRRLVRFEILQPKGIKVTPSDGFIKPESDQQLTVHVGEHRGPGRVVVELDGEWLVPFGISFK</sequence>
<proteinExistence type="predicted"/>
<feature type="non-terminal residue" evidence="2">
    <location>
        <position position="1"/>
    </location>
</feature>
<protein>
    <recommendedName>
        <fullName evidence="4">MSP domain-containing protein</fullName>
    </recommendedName>
</protein>
<organism evidence="2 3">
    <name type="scientific">Modicella reniformis</name>
    <dbReference type="NCBI Taxonomy" id="1440133"/>
    <lineage>
        <taxon>Eukaryota</taxon>
        <taxon>Fungi</taxon>
        <taxon>Fungi incertae sedis</taxon>
        <taxon>Mucoromycota</taxon>
        <taxon>Mortierellomycotina</taxon>
        <taxon>Mortierellomycetes</taxon>
        <taxon>Mortierellales</taxon>
        <taxon>Mortierellaceae</taxon>
        <taxon>Modicella</taxon>
    </lineage>
</organism>
<reference evidence="2" key="1">
    <citation type="journal article" date="2020" name="Fungal Divers.">
        <title>Resolving the Mortierellaceae phylogeny through synthesis of multi-gene phylogenetics and phylogenomics.</title>
        <authorList>
            <person name="Vandepol N."/>
            <person name="Liber J."/>
            <person name="Desiro A."/>
            <person name="Na H."/>
            <person name="Kennedy M."/>
            <person name="Barry K."/>
            <person name="Grigoriev I.V."/>
            <person name="Miller A.N."/>
            <person name="O'Donnell K."/>
            <person name="Stajich J.E."/>
            <person name="Bonito G."/>
        </authorList>
    </citation>
    <scope>NUCLEOTIDE SEQUENCE</scope>
    <source>
        <strain evidence="2">MES-2147</strain>
    </source>
</reference>
<evidence type="ECO:0008006" key="4">
    <source>
        <dbReference type="Google" id="ProtNLM"/>
    </source>
</evidence>
<name>A0A9P6ILQ7_9FUNG</name>
<feature type="compositionally biased region" description="Basic and acidic residues" evidence="1">
    <location>
        <begin position="105"/>
        <end position="115"/>
    </location>
</feature>
<feature type="region of interest" description="Disordered" evidence="1">
    <location>
        <begin position="55"/>
        <end position="160"/>
    </location>
</feature>
<feature type="compositionally biased region" description="Basic and acidic residues" evidence="1">
    <location>
        <begin position="223"/>
        <end position="234"/>
    </location>
</feature>
<dbReference type="Proteomes" id="UP000749646">
    <property type="component" value="Unassembled WGS sequence"/>
</dbReference>